<feature type="compositionally biased region" description="Polar residues" evidence="6">
    <location>
        <begin position="1"/>
        <end position="18"/>
    </location>
</feature>
<dbReference type="GO" id="GO:0006896">
    <property type="term" value="P:Golgi to vacuole transport"/>
    <property type="evidence" value="ECO:0007669"/>
    <property type="project" value="TreeGrafter"/>
</dbReference>
<evidence type="ECO:0000259" key="7">
    <source>
        <dbReference type="Pfam" id="PF04129"/>
    </source>
</evidence>
<evidence type="ECO:0000313" key="10">
    <source>
        <dbReference type="Proteomes" id="UP001485043"/>
    </source>
</evidence>
<feature type="domain" description="Vps52 coiled-coil" evidence="7">
    <location>
        <begin position="98"/>
        <end position="271"/>
    </location>
</feature>
<dbReference type="GO" id="GO:0032456">
    <property type="term" value="P:endocytic recycling"/>
    <property type="evidence" value="ECO:0007669"/>
    <property type="project" value="TreeGrafter"/>
</dbReference>
<sequence length="747" mass="82339">MQTAQMSPALQSFLQQETEAPEPSSALEEALTGGTLAPLGDLDITTGDSGLQGLEAALERFADHDVLRAVLDLGSDPREYGRQYEAQLRSAELESIQDYIAESDNLVALHGQISSCDTILASMEDMLGKFQGDLGNISTEIRALQEQSQSMSVKLKNRRAAEGRLGGFIEALALPPALVEGIMQSDVNETFQENLLLLHKKLDYAEKDDVALTSAALRDVAPELDALRSKAVAKARDFLMARIYALRKPKTNIQILQQNVLLRGKYLVTFLRLHGREVFTEIRAAYVDTLSRVLSSHFRAYLAAIERLQVPAAGPGDVVGSAEVATGGMMAMFAKGLAAAAVRDRSDAFQLGERAAVLSHLDQAAIIPHVATAEGHKFPYEVLFRSLNKLLMDTATSEYLFCLDFFQDQGVFSELFAATLSVVEGSLNTQLLEMSDLICLLLMIRINYHHQLIMTKRRIPCLDDYFDRVTLMVWPRLKAAFDLQLSSIKQCGNTSIHDSVQVHPITQRYAQLTSAMLILNADYQDGQLDGSMERMRYAAMDLMIRMSRSASRKRIGTVFLITNFDHVLTGLREAGVKASQLTGATQSSSGTATGSNLGQMGTDTMKEFEDQLSTCTNIYVEEVLSEHFSGLLTFTKRAEAANKARGDRADAPPAPGFGAAEAGPVVRDFTARWASALEQLHRDTLREFKASQTCGREVLKAAMTQLLLYYTRLLDLLKRCGPEGASLFRDAVTVPSIMYEIKRYNRS</sequence>
<dbReference type="EMBL" id="JALJOV010000653">
    <property type="protein sequence ID" value="KAK9862118.1"/>
    <property type="molecule type" value="Genomic_DNA"/>
</dbReference>
<keyword evidence="5" id="KW-0333">Golgi apparatus</keyword>
<evidence type="ECO:0000259" key="8">
    <source>
        <dbReference type="Pfam" id="PF20655"/>
    </source>
</evidence>
<organism evidence="9 10">
    <name type="scientific">Apatococcus fuscideae</name>
    <dbReference type="NCBI Taxonomy" id="2026836"/>
    <lineage>
        <taxon>Eukaryota</taxon>
        <taxon>Viridiplantae</taxon>
        <taxon>Chlorophyta</taxon>
        <taxon>core chlorophytes</taxon>
        <taxon>Trebouxiophyceae</taxon>
        <taxon>Chlorellales</taxon>
        <taxon>Chlorellaceae</taxon>
        <taxon>Apatococcus</taxon>
    </lineage>
</organism>
<evidence type="ECO:0000256" key="5">
    <source>
        <dbReference type="ARBA" id="ARBA00023034"/>
    </source>
</evidence>
<feature type="region of interest" description="Disordered" evidence="6">
    <location>
        <begin position="1"/>
        <end position="28"/>
    </location>
</feature>
<dbReference type="Pfam" id="PF20655">
    <property type="entry name" value="Vps52_C"/>
    <property type="match status" value="1"/>
</dbReference>
<name>A0AAW1SYJ8_9CHLO</name>
<evidence type="ECO:0000256" key="6">
    <source>
        <dbReference type="SAM" id="MobiDB-lite"/>
    </source>
</evidence>
<evidence type="ECO:0000256" key="1">
    <source>
        <dbReference type="ARBA" id="ARBA00004601"/>
    </source>
</evidence>
<dbReference type="GO" id="GO:0015031">
    <property type="term" value="P:protein transport"/>
    <property type="evidence" value="ECO:0007669"/>
    <property type="project" value="UniProtKB-KW"/>
</dbReference>
<dbReference type="AlphaFoldDB" id="A0AAW1SYJ8"/>
<dbReference type="GO" id="GO:0019905">
    <property type="term" value="F:syntaxin binding"/>
    <property type="evidence" value="ECO:0007669"/>
    <property type="project" value="TreeGrafter"/>
</dbReference>
<dbReference type="GO" id="GO:0000938">
    <property type="term" value="C:GARP complex"/>
    <property type="evidence" value="ECO:0007669"/>
    <property type="project" value="TreeGrafter"/>
</dbReference>
<comment type="caution">
    <text evidence="9">The sequence shown here is derived from an EMBL/GenBank/DDBJ whole genome shotgun (WGS) entry which is preliminary data.</text>
</comment>
<keyword evidence="3" id="KW-0813">Transport</keyword>
<dbReference type="GO" id="GO:0005829">
    <property type="term" value="C:cytosol"/>
    <property type="evidence" value="ECO:0007669"/>
    <property type="project" value="GOC"/>
</dbReference>
<dbReference type="InterPro" id="IPR048361">
    <property type="entry name" value="Vps52_C"/>
</dbReference>
<dbReference type="Pfam" id="PF04129">
    <property type="entry name" value="Vps52_CC"/>
    <property type="match status" value="1"/>
</dbReference>
<evidence type="ECO:0000256" key="4">
    <source>
        <dbReference type="ARBA" id="ARBA00022927"/>
    </source>
</evidence>
<feature type="domain" description="Vps52 C-terminal" evidence="8">
    <location>
        <begin position="288"/>
        <end position="580"/>
    </location>
</feature>
<gene>
    <name evidence="9" type="ORF">WJX84_011451</name>
</gene>
<keyword evidence="10" id="KW-1185">Reference proteome</keyword>
<dbReference type="InterPro" id="IPR007258">
    <property type="entry name" value="Vps52"/>
</dbReference>
<dbReference type="PANTHER" id="PTHR14190:SF7">
    <property type="entry name" value="VACUOLAR PROTEIN SORTING-ASSOCIATED PROTEIN 52 HOMOLOG"/>
    <property type="match status" value="1"/>
</dbReference>
<evidence type="ECO:0000256" key="2">
    <source>
        <dbReference type="ARBA" id="ARBA00008180"/>
    </source>
</evidence>
<dbReference type="InterPro" id="IPR048319">
    <property type="entry name" value="Vps52_CC"/>
</dbReference>
<comment type="similarity">
    <text evidence="2">Belongs to the VPS52 family.</text>
</comment>
<keyword evidence="4" id="KW-0653">Protein transport</keyword>
<reference evidence="9 10" key="1">
    <citation type="journal article" date="2024" name="Nat. Commun.">
        <title>Phylogenomics reveals the evolutionary origins of lichenization in chlorophyte algae.</title>
        <authorList>
            <person name="Puginier C."/>
            <person name="Libourel C."/>
            <person name="Otte J."/>
            <person name="Skaloud P."/>
            <person name="Haon M."/>
            <person name="Grisel S."/>
            <person name="Petersen M."/>
            <person name="Berrin J.G."/>
            <person name="Delaux P.M."/>
            <person name="Dal Grande F."/>
            <person name="Keller J."/>
        </authorList>
    </citation>
    <scope>NUCLEOTIDE SEQUENCE [LARGE SCALE GENOMIC DNA]</scope>
    <source>
        <strain evidence="9 10">SAG 2523</strain>
    </source>
</reference>
<protein>
    <submittedName>
        <fullName evidence="9">Uncharacterized protein</fullName>
    </submittedName>
</protein>
<dbReference type="Proteomes" id="UP001485043">
    <property type="component" value="Unassembled WGS sequence"/>
</dbReference>
<evidence type="ECO:0000256" key="3">
    <source>
        <dbReference type="ARBA" id="ARBA00022448"/>
    </source>
</evidence>
<evidence type="ECO:0000313" key="9">
    <source>
        <dbReference type="EMBL" id="KAK9862118.1"/>
    </source>
</evidence>
<dbReference type="PANTHER" id="PTHR14190">
    <property type="entry name" value="SUPPRESSOR OF ACTIN MUTATIONS 2/VACUOLAR PROTEIN SORTING 52"/>
    <property type="match status" value="1"/>
</dbReference>
<proteinExistence type="inferred from homology"/>
<accession>A0AAW1SYJ8</accession>
<dbReference type="GO" id="GO:0042147">
    <property type="term" value="P:retrograde transport, endosome to Golgi"/>
    <property type="evidence" value="ECO:0007669"/>
    <property type="project" value="TreeGrafter"/>
</dbReference>
<comment type="subcellular location">
    <subcellularLocation>
        <location evidence="1">Golgi apparatus</location>
        <location evidence="1">trans-Golgi network</location>
    </subcellularLocation>
</comment>